<dbReference type="SUPFAM" id="SSF110296">
    <property type="entry name" value="Oligoxyloglucan reducing end-specific cellobiohydrolase"/>
    <property type="match status" value="1"/>
</dbReference>
<evidence type="ECO:0000313" key="1">
    <source>
        <dbReference type="EMBL" id="MDI5949173.1"/>
    </source>
</evidence>
<protein>
    <recommendedName>
        <fullName evidence="3">Exo-alpha-sialidase</fullName>
    </recommendedName>
</protein>
<reference evidence="1 2" key="1">
    <citation type="submission" date="2023-04" db="EMBL/GenBank/DDBJ databases">
        <title>Two novel species of Flavobacterium.</title>
        <authorList>
            <person name="Liu Q."/>
            <person name="Xin Y.-H."/>
        </authorList>
    </citation>
    <scope>NUCLEOTIDE SEQUENCE [LARGE SCALE GENOMIC DNA]</scope>
    <source>
        <strain evidence="1 2">LB2P87</strain>
    </source>
</reference>
<dbReference type="Proteomes" id="UP001228643">
    <property type="component" value="Unassembled WGS sequence"/>
</dbReference>
<evidence type="ECO:0000313" key="2">
    <source>
        <dbReference type="Proteomes" id="UP001228643"/>
    </source>
</evidence>
<proteinExistence type="predicted"/>
<accession>A0AAW6TM18</accession>
<dbReference type="EMBL" id="JASCRY010000001">
    <property type="protein sequence ID" value="MDI5949173.1"/>
    <property type="molecule type" value="Genomic_DNA"/>
</dbReference>
<keyword evidence="2" id="KW-1185">Reference proteome</keyword>
<organism evidence="1 2">
    <name type="scientific">Flavobacterium yafengii</name>
    <dbReference type="NCBI Taxonomy" id="3041253"/>
    <lineage>
        <taxon>Bacteria</taxon>
        <taxon>Pseudomonadati</taxon>
        <taxon>Bacteroidota</taxon>
        <taxon>Flavobacteriia</taxon>
        <taxon>Flavobacteriales</taxon>
        <taxon>Flavobacteriaceae</taxon>
        <taxon>Flavobacterium</taxon>
    </lineage>
</organism>
<sequence length="74" mass="8451">MSQMVSHQGELVRINVNKNCIEYSTNDGRSWHGRSSKSIIFEFQDLTDNGNELLASTSKGLYYSKNKGASWHKR</sequence>
<gene>
    <name evidence="1" type="ORF">QLS97_05910</name>
</gene>
<name>A0AAW6TM18_9FLAO</name>
<comment type="caution">
    <text evidence="1">The sequence shown here is derived from an EMBL/GenBank/DDBJ whole genome shotgun (WGS) entry which is preliminary data.</text>
</comment>
<dbReference type="RefSeq" id="WP_282714919.1">
    <property type="nucleotide sequence ID" value="NZ_JASCRY010000001.1"/>
</dbReference>
<dbReference type="AlphaFoldDB" id="A0AAW6TM18"/>
<evidence type="ECO:0008006" key="3">
    <source>
        <dbReference type="Google" id="ProtNLM"/>
    </source>
</evidence>